<dbReference type="InterPro" id="IPR012798">
    <property type="entry name" value="Cbl_synth_CobG-like"/>
</dbReference>
<dbReference type="SUPFAM" id="SSF56014">
    <property type="entry name" value="Nitrite and sulphite reductase 4Fe-4S domain-like"/>
    <property type="match status" value="2"/>
</dbReference>
<feature type="domain" description="Nitrite/Sulfite reductase ferredoxin-like" evidence="7">
    <location>
        <begin position="234"/>
        <end position="295"/>
    </location>
</feature>
<keyword evidence="5" id="KW-0408">Iron</keyword>
<name>A0ABU4APP1_9HYPH</name>
<keyword evidence="1" id="KW-0004">4Fe-4S</keyword>
<feature type="domain" description="Nitrite/Sulfite reductase ferredoxin-like" evidence="7">
    <location>
        <begin position="14"/>
        <end position="79"/>
    </location>
</feature>
<evidence type="ECO:0000256" key="1">
    <source>
        <dbReference type="ARBA" id="ARBA00022485"/>
    </source>
</evidence>
<dbReference type="Pfam" id="PF03460">
    <property type="entry name" value="NIR_SIR_ferr"/>
    <property type="match status" value="2"/>
</dbReference>
<evidence type="ECO:0000256" key="2">
    <source>
        <dbReference type="ARBA" id="ARBA00022617"/>
    </source>
</evidence>
<evidence type="ECO:0000313" key="9">
    <source>
        <dbReference type="Proteomes" id="UP001185659"/>
    </source>
</evidence>
<dbReference type="InterPro" id="IPR051329">
    <property type="entry name" value="NIR_SIR_4Fe-4S"/>
</dbReference>
<evidence type="ECO:0000259" key="7">
    <source>
        <dbReference type="Pfam" id="PF03460"/>
    </source>
</evidence>
<dbReference type="Gene3D" id="3.30.413.10">
    <property type="entry name" value="Sulfite Reductase Hemoprotein, domain 1"/>
    <property type="match status" value="1"/>
</dbReference>
<dbReference type="EC" id="1.14.13.83" evidence="8"/>
<dbReference type="NCBIfam" id="TIGR02435">
    <property type="entry name" value="CobG"/>
    <property type="match status" value="1"/>
</dbReference>
<evidence type="ECO:0000313" key="8">
    <source>
        <dbReference type="EMBL" id="MDV6228210.1"/>
    </source>
</evidence>
<evidence type="ECO:0000256" key="6">
    <source>
        <dbReference type="ARBA" id="ARBA00023014"/>
    </source>
</evidence>
<keyword evidence="6" id="KW-0411">Iron-sulfur</keyword>
<dbReference type="GO" id="GO:0043818">
    <property type="term" value="F:precorrin-3B synthase activity"/>
    <property type="evidence" value="ECO:0007669"/>
    <property type="project" value="UniProtKB-EC"/>
</dbReference>
<dbReference type="PANTHER" id="PTHR32439:SF9">
    <property type="entry name" value="BLR3264 PROTEIN"/>
    <property type="match status" value="1"/>
</dbReference>
<keyword evidence="4 8" id="KW-0560">Oxidoreductase</keyword>
<comment type="caution">
    <text evidence="8">The sequence shown here is derived from an EMBL/GenBank/DDBJ whole genome shotgun (WGS) entry which is preliminary data.</text>
</comment>
<organism evidence="8 9">
    <name type="scientific">Nitratireductor aquimarinus</name>
    <dbReference type="NCBI Taxonomy" id="889300"/>
    <lineage>
        <taxon>Bacteria</taxon>
        <taxon>Pseudomonadati</taxon>
        <taxon>Pseudomonadota</taxon>
        <taxon>Alphaproteobacteria</taxon>
        <taxon>Hyphomicrobiales</taxon>
        <taxon>Phyllobacteriaceae</taxon>
        <taxon>Nitratireductor</taxon>
    </lineage>
</organism>
<sequence>MTMRRGACPTLSAPMKTGDGLLARIAPTHGALTPEKLAGIAKAAGRHGNGILEVTARGKLQIRGLAAESTPLLGAEINALDLGGVDGFAVETGPLDGLAQDALSDPTALARRLDEYAAAHCLAPRLAPKVSVTVDGGGTLHLDAIGADIKLVALGGGLWQVGVGGNGATAGWLGQGDEQAVGAAALAVLDLLAQTGGRARDFTQAQKGALRAGLEPSVQYSARTDSAPVGRFALKDGDSALGIALPFGQIAAEALVALCEAASDAREIRLAPRSGLLLIGLDESRQEALSRAAEALGFVTDGHDPRLSIAACAGAPACASARFDAKALAAEAAEAGLPDGSFRLHLSACEKCCAQPAGAAVNLIAAEVCCTLSSVGAEPSERLRTFLIERGEKLRAALLRKTG</sequence>
<dbReference type="SUPFAM" id="SSF55124">
    <property type="entry name" value="Nitrite/Sulfite reductase N-terminal domain-like"/>
    <property type="match status" value="2"/>
</dbReference>
<dbReference type="InterPro" id="IPR005117">
    <property type="entry name" value="NiRdtase/SiRdtase_haem-b_fer"/>
</dbReference>
<dbReference type="Gene3D" id="3.90.480.20">
    <property type="match status" value="2"/>
</dbReference>
<evidence type="ECO:0000256" key="5">
    <source>
        <dbReference type="ARBA" id="ARBA00023004"/>
    </source>
</evidence>
<keyword evidence="3" id="KW-0479">Metal-binding</keyword>
<reference evidence="8 9" key="1">
    <citation type="submission" date="2023-10" db="EMBL/GenBank/DDBJ databases">
        <authorList>
            <person name="Venkata Ramana C."/>
            <person name="Sasikala C."/>
            <person name="Dhurka M."/>
        </authorList>
    </citation>
    <scope>NUCLEOTIDE SEQUENCE [LARGE SCALE GENOMIC DNA]</scope>
    <source>
        <strain evidence="8 9">KCTC 32151</strain>
    </source>
</reference>
<protein>
    <submittedName>
        <fullName evidence="8">Precorrin-3B synthase</fullName>
        <ecNumber evidence="8">1.14.13.83</ecNumber>
    </submittedName>
</protein>
<dbReference type="InterPro" id="IPR036136">
    <property type="entry name" value="Nit/Sulf_reduc_fer-like_dom_sf"/>
</dbReference>
<dbReference type="EMBL" id="JAWLIP010000009">
    <property type="protein sequence ID" value="MDV6228210.1"/>
    <property type="molecule type" value="Genomic_DNA"/>
</dbReference>
<keyword evidence="2" id="KW-0349">Heme</keyword>
<dbReference type="RefSeq" id="WP_317562175.1">
    <property type="nucleotide sequence ID" value="NZ_JAWLIP010000009.1"/>
</dbReference>
<accession>A0ABU4APP1</accession>
<dbReference type="InterPro" id="IPR045854">
    <property type="entry name" value="NO2/SO3_Rdtase_4Fe4S_sf"/>
</dbReference>
<evidence type="ECO:0000256" key="4">
    <source>
        <dbReference type="ARBA" id="ARBA00023002"/>
    </source>
</evidence>
<evidence type="ECO:0000256" key="3">
    <source>
        <dbReference type="ARBA" id="ARBA00022723"/>
    </source>
</evidence>
<gene>
    <name evidence="8" type="primary">cobG</name>
    <name evidence="8" type="ORF">R2G56_18095</name>
</gene>
<dbReference type="PANTHER" id="PTHR32439">
    <property type="entry name" value="FERREDOXIN--NITRITE REDUCTASE, CHLOROPLASTIC"/>
    <property type="match status" value="1"/>
</dbReference>
<dbReference type="Proteomes" id="UP001185659">
    <property type="component" value="Unassembled WGS sequence"/>
</dbReference>
<keyword evidence="9" id="KW-1185">Reference proteome</keyword>
<proteinExistence type="predicted"/>